<proteinExistence type="predicted"/>
<gene>
    <name evidence="2" type="ORF">H920_03504</name>
</gene>
<evidence type="ECO:0000313" key="3">
    <source>
        <dbReference type="Proteomes" id="UP000028990"/>
    </source>
</evidence>
<feature type="region of interest" description="Disordered" evidence="1">
    <location>
        <begin position="119"/>
        <end position="146"/>
    </location>
</feature>
<dbReference type="AlphaFoldDB" id="A0A091EI06"/>
<dbReference type="Proteomes" id="UP000028990">
    <property type="component" value="Unassembled WGS sequence"/>
</dbReference>
<sequence>MQTQLLWSEEELGASLSLGMAAVLVRGALVLPVSVTSGLQCSSLSLVAQILHPSGADFLAFGPSRSSRVGQYLRGERVWRPPWVFSVDMMCSMMCSMAHESLQGWTRLLLRPRRLGVGSDAGLGTSRRTQQRPGAQAEEGSAQKARCIPAEAGRQQLGEARPELLLEALPRETDWNPSLPIAFPRQTTEPPAVQLGSHLLGRFMTIMEEPPRWVRSFRANTPPISFPGENVEIRVSEKGAIKGGAKPENGEI</sequence>
<protein>
    <submittedName>
        <fullName evidence="2">Uncharacterized protein</fullName>
    </submittedName>
</protein>
<dbReference type="EMBL" id="KN121889">
    <property type="protein sequence ID" value="KFO35106.1"/>
    <property type="molecule type" value="Genomic_DNA"/>
</dbReference>
<keyword evidence="3" id="KW-1185">Reference proteome</keyword>
<evidence type="ECO:0000313" key="2">
    <source>
        <dbReference type="EMBL" id="KFO35106.1"/>
    </source>
</evidence>
<reference evidence="2 3" key="1">
    <citation type="submission" date="2013-11" db="EMBL/GenBank/DDBJ databases">
        <title>The Damaraland mole rat (Fukomys damarensis) genome and evolution of African mole rats.</title>
        <authorList>
            <person name="Gladyshev V.N."/>
            <person name="Fang X."/>
        </authorList>
    </citation>
    <scope>NUCLEOTIDE SEQUENCE [LARGE SCALE GENOMIC DNA]</scope>
    <source>
        <tissue evidence="2">Liver</tissue>
    </source>
</reference>
<accession>A0A091EI06</accession>
<organism evidence="2 3">
    <name type="scientific">Fukomys damarensis</name>
    <name type="common">Damaraland mole rat</name>
    <name type="synonym">Cryptomys damarensis</name>
    <dbReference type="NCBI Taxonomy" id="885580"/>
    <lineage>
        <taxon>Eukaryota</taxon>
        <taxon>Metazoa</taxon>
        <taxon>Chordata</taxon>
        <taxon>Craniata</taxon>
        <taxon>Vertebrata</taxon>
        <taxon>Euteleostomi</taxon>
        <taxon>Mammalia</taxon>
        <taxon>Eutheria</taxon>
        <taxon>Euarchontoglires</taxon>
        <taxon>Glires</taxon>
        <taxon>Rodentia</taxon>
        <taxon>Hystricomorpha</taxon>
        <taxon>Bathyergidae</taxon>
        <taxon>Fukomys</taxon>
    </lineage>
</organism>
<name>A0A091EI06_FUKDA</name>
<evidence type="ECO:0000256" key="1">
    <source>
        <dbReference type="SAM" id="MobiDB-lite"/>
    </source>
</evidence>